<organism evidence="1 2">
    <name type="scientific">Caenorhabditis nigoni</name>
    <dbReference type="NCBI Taxonomy" id="1611254"/>
    <lineage>
        <taxon>Eukaryota</taxon>
        <taxon>Metazoa</taxon>
        <taxon>Ecdysozoa</taxon>
        <taxon>Nematoda</taxon>
        <taxon>Chromadorea</taxon>
        <taxon>Rhabditida</taxon>
        <taxon>Rhabditina</taxon>
        <taxon>Rhabditomorpha</taxon>
        <taxon>Rhabditoidea</taxon>
        <taxon>Rhabditidae</taxon>
        <taxon>Peloderinae</taxon>
        <taxon>Caenorhabditis</taxon>
    </lineage>
</organism>
<sequence length="143" mass="16856">MSEEKPTHILDEIPKCQTLKNLKYLEIENVSLRNPISDFFDIPEVNIKRDTMVEDEILIMKEAFLANANAKKWQMDIQNSGDYGIIYEALGRIRFDFSTEWFFEIPSSEEIFCIRISRACWTFDTISFTRMDFVDVPENALIR</sequence>
<protein>
    <recommendedName>
        <fullName evidence="3">DUF38 domain-containing protein</fullName>
    </recommendedName>
</protein>
<dbReference type="Proteomes" id="UP000230233">
    <property type="component" value="Unassembled WGS sequence"/>
</dbReference>
<dbReference type="OrthoDB" id="5908455at2759"/>
<evidence type="ECO:0000313" key="2">
    <source>
        <dbReference type="Proteomes" id="UP000230233"/>
    </source>
</evidence>
<accession>A0A2G5SI37</accession>
<dbReference type="EMBL" id="PDUG01000007">
    <property type="protein sequence ID" value="PIC14516.1"/>
    <property type="molecule type" value="Genomic_DNA"/>
</dbReference>
<reference evidence="2" key="1">
    <citation type="submission" date="2017-10" db="EMBL/GenBank/DDBJ databases">
        <title>Rapid genome shrinkage in a self-fertile nematode reveals novel sperm competition proteins.</title>
        <authorList>
            <person name="Yin D."/>
            <person name="Schwarz E.M."/>
            <person name="Thomas C.G."/>
            <person name="Felde R.L."/>
            <person name="Korf I.F."/>
            <person name="Cutter A.D."/>
            <person name="Schartner C.M."/>
            <person name="Ralston E.J."/>
            <person name="Meyer B.J."/>
            <person name="Haag E.S."/>
        </authorList>
    </citation>
    <scope>NUCLEOTIDE SEQUENCE [LARGE SCALE GENOMIC DNA]</scope>
    <source>
        <strain evidence="2">JU1422</strain>
    </source>
</reference>
<evidence type="ECO:0008006" key="3">
    <source>
        <dbReference type="Google" id="ProtNLM"/>
    </source>
</evidence>
<proteinExistence type="predicted"/>
<keyword evidence="2" id="KW-1185">Reference proteome</keyword>
<comment type="caution">
    <text evidence="1">The sequence shown here is derived from an EMBL/GenBank/DDBJ whole genome shotgun (WGS) entry which is preliminary data.</text>
</comment>
<name>A0A2G5SI37_9PELO</name>
<gene>
    <name evidence="1" type="ORF">B9Z55_026802</name>
</gene>
<dbReference type="AlphaFoldDB" id="A0A2G5SI37"/>
<evidence type="ECO:0000313" key="1">
    <source>
        <dbReference type="EMBL" id="PIC14516.1"/>
    </source>
</evidence>